<dbReference type="Gene3D" id="1.20.1070.10">
    <property type="entry name" value="Rhodopsin 7-helix transmembrane proteins"/>
    <property type="match status" value="1"/>
</dbReference>
<keyword evidence="5" id="KW-0297">G-protein coupled receptor</keyword>
<dbReference type="Gene3D" id="2.60.220.50">
    <property type="match status" value="1"/>
</dbReference>
<dbReference type="SUPFAM" id="SSF81321">
    <property type="entry name" value="Family A G protein-coupled receptor-like"/>
    <property type="match status" value="1"/>
</dbReference>
<evidence type="ECO:0000256" key="3">
    <source>
        <dbReference type="ARBA" id="ARBA00022692"/>
    </source>
</evidence>
<evidence type="ECO:0000256" key="10">
    <source>
        <dbReference type="PROSITE-ProRule" id="PRU01172"/>
    </source>
</evidence>
<dbReference type="GO" id="GO:0007166">
    <property type="term" value="P:cell surface receptor signaling pathway"/>
    <property type="evidence" value="ECO:0007669"/>
    <property type="project" value="InterPro"/>
</dbReference>
<feature type="compositionally biased region" description="Low complexity" evidence="11">
    <location>
        <begin position="1448"/>
        <end position="1471"/>
    </location>
</feature>
<dbReference type="PRINTS" id="PR00249">
    <property type="entry name" value="GPCRSECRETIN"/>
</dbReference>
<keyword evidence="9" id="KW-0807">Transducer</keyword>
<feature type="region of interest" description="Disordered" evidence="11">
    <location>
        <begin position="1434"/>
        <end position="1474"/>
    </location>
</feature>
<evidence type="ECO:0000259" key="15">
    <source>
        <dbReference type="PROSITE" id="PS51828"/>
    </source>
</evidence>
<dbReference type="InterPro" id="IPR017981">
    <property type="entry name" value="GPCR_2-like_7TM"/>
</dbReference>
<keyword evidence="7" id="KW-1015">Disulfide bond</keyword>
<dbReference type="PANTHER" id="PTHR12011:SF277">
    <property type="entry name" value="ADHESION G-PROTEIN COUPLED RECEPTOR G4"/>
    <property type="match status" value="1"/>
</dbReference>
<dbReference type="SMART" id="SM00303">
    <property type="entry name" value="GPS"/>
    <property type="match status" value="1"/>
</dbReference>
<evidence type="ECO:0000259" key="14">
    <source>
        <dbReference type="PROSITE" id="PS50261"/>
    </source>
</evidence>
<dbReference type="InterPro" id="IPR046338">
    <property type="entry name" value="GAIN_dom_sf"/>
</dbReference>
<feature type="domain" description="GAIN-B" evidence="13">
    <location>
        <begin position="988"/>
        <end position="1146"/>
    </location>
</feature>
<comment type="similarity">
    <text evidence="2">Belongs to the G-protein coupled receptor 2 family. Adhesion G-protein coupled receptor (ADGR) subfamily.</text>
</comment>
<keyword evidence="8" id="KW-0675">Receptor</keyword>
<evidence type="ECO:0000256" key="2">
    <source>
        <dbReference type="ARBA" id="ARBA00007343"/>
    </source>
</evidence>
<dbReference type="Pfam" id="PF00354">
    <property type="entry name" value="Pentaxin"/>
    <property type="match status" value="1"/>
</dbReference>
<evidence type="ECO:0000256" key="11">
    <source>
        <dbReference type="SAM" id="MobiDB-lite"/>
    </source>
</evidence>
<dbReference type="InterPro" id="IPR001759">
    <property type="entry name" value="PTX_dom"/>
</dbReference>
<feature type="compositionally biased region" description="Low complexity" evidence="11">
    <location>
        <begin position="240"/>
        <end position="256"/>
    </location>
</feature>
<evidence type="ECO:0008006" key="18">
    <source>
        <dbReference type="Google" id="ProtNLM"/>
    </source>
</evidence>
<evidence type="ECO:0000256" key="6">
    <source>
        <dbReference type="ARBA" id="ARBA00023136"/>
    </source>
</evidence>
<dbReference type="GO" id="GO:0005886">
    <property type="term" value="C:plasma membrane"/>
    <property type="evidence" value="ECO:0007669"/>
    <property type="project" value="TreeGrafter"/>
</dbReference>
<evidence type="ECO:0000256" key="4">
    <source>
        <dbReference type="ARBA" id="ARBA00022989"/>
    </source>
</evidence>
<feature type="region of interest" description="Disordered" evidence="11">
    <location>
        <begin position="278"/>
        <end position="578"/>
    </location>
</feature>
<feature type="transmembrane region" description="Helical" evidence="12">
    <location>
        <begin position="1154"/>
        <end position="1179"/>
    </location>
</feature>
<evidence type="ECO:0000256" key="9">
    <source>
        <dbReference type="ARBA" id="ARBA00023224"/>
    </source>
</evidence>
<dbReference type="FunFam" id="1.20.1070.10:FF:000043">
    <property type="entry name" value="adhesion G-protein coupled receptor G2 isoform X1"/>
    <property type="match status" value="1"/>
</dbReference>
<keyword evidence="6 12" id="KW-0472">Membrane</keyword>
<dbReference type="Gene3D" id="2.60.120.200">
    <property type="match status" value="1"/>
</dbReference>
<dbReference type="InterPro" id="IPR000203">
    <property type="entry name" value="GPS"/>
</dbReference>
<feature type="region of interest" description="Disordered" evidence="11">
    <location>
        <begin position="239"/>
        <end position="266"/>
    </location>
</feature>
<dbReference type="EMBL" id="JAHDVG010000488">
    <property type="protein sequence ID" value="KAH1165664.1"/>
    <property type="molecule type" value="Genomic_DNA"/>
</dbReference>
<dbReference type="CDD" id="cd15997">
    <property type="entry name" value="7tmB2_GPR112"/>
    <property type="match status" value="1"/>
</dbReference>
<protein>
    <recommendedName>
        <fullName evidence="18">Adhesion G protein-coupled receptor G4</fullName>
    </recommendedName>
</protein>
<gene>
    <name evidence="16" type="ORF">KIL84_023223</name>
</gene>
<dbReference type="PROSITE" id="PS51828">
    <property type="entry name" value="PTX_2"/>
    <property type="match status" value="1"/>
</dbReference>
<evidence type="ECO:0000259" key="13">
    <source>
        <dbReference type="PROSITE" id="PS50221"/>
    </source>
</evidence>
<comment type="caution">
    <text evidence="10">Lacks conserved residue(s) required for the propagation of feature annotation.</text>
</comment>
<keyword evidence="17" id="KW-1185">Reference proteome</keyword>
<sequence>MKTPMWSPVQHFPDKFLCGLIVTASLFLLSETNFLKGKKLDLFGRNDKYVSLANTSIPSLCQFTVCIDLYRSTNVSSWTAFSYHTNNSNSTDIYDLELGLCGENKHLRLYLFGTTIDIELDLILFIWHSVCCIWDGNKGLLQVYHNGSLLSDKVINGTRCLEPAGSLVLGHLHKIQNGNIVRGSSSFIGSLYYFQLWDRIREQSELKTCSPGNIVSWREDYWHFDNIVPIADPQLRCGSEEASSTAATTLSAPTSTNGSTPTFTGVATTEDTTISVPEPTEMTRAESSTTAATPQAPETTLTVNPDGTTHTLLSSSTTSTPSTSVTVPGTTQPLTSAGTTASPTSSSITSTPSTSVTVPGTTQPLISAGTTASPTSSSTTSTPSTSVTVPGTTQPLTSAGTTASPTSSSTTSTPSISVTVPGTTQPLTSAGTTASPTSSSTTSTPSTSVTVPGTTQPLTSAGTTASPTSSSTTSTPSTSVTVPGTTQPLISAGTTASPTSSYTTSTPSTSVTVPGTTQPLTSAGTTASPTSSSTTSTPSTSVTVPGTTQPLTSAGTTASPTSSSTTSTPSTSVTVPGTTHPLISAGITASLKPNETVPTSKPGEVTSQPIVTTSITKPTCILPVSRTTVTTLSTDTKTTSKPAKSTSVSTPDLSTTVKSDKKVTFYDIKMNFSLVYETQRTPDYYDAKNFAKNWFNARLPEGECVVTDYYVKTAGRYRNNSPGGSVHGRADMEEKQNSQSYASKAIIKATSTHPQEDLIIMIKERLQRKYKEGPFSVSVEPEDMIVSPIAPGTCPEECRLTYKGKYLWTQTNPASTTELRCVKNSKHSATRSCRINIKSGKAYWGRPNMTQCKLLEELPNNIVGLNNITITEENAADVAEHLLNLMKNFTKLDEVETEVIVNKVSAISKCDEISKPLAETILKILNSVLLKEMNTQDLQTATNRILRTTEEIGFKMPFTGRNESVVLAVLALAVIRPDPSGFQGAAFGVTSYKKGIDLTIDIREKPFKKACAAVFLPRSLRNYLGSHSLDPEHYSKIQFIFFGTTSFFVDDSWRNEKLNTYVVSASIENVSIHNLSEPVNIILQHIEPNTDNATVHCVFWDFMKNNGLGGWNTSGCEVKHKDMYYTICYCNHLTHFGVLLDLTRRKIDGVNNRILTLITYAGCGASALCLGVVLVMHLTLDKLRRDYPSKILLNLCTALLMLNLIFLVNSWLSSFNNRGLCITVAVFLHYFLLAAFTWMGLESLHMYFALIRVFSTYIPNYILKFCIAGWGIPAVVVATLLIINTDFYGKNSLTFFCWIQDDVVFYISIVAYFCLIFLINVVMFINVLLQIHIMKSKQQRKSKNWKQSFLHDLRSTVSLSFLLGLTWGFAFFAWGSARIFFLYVFAICNTLQGLFIFVYHCLMKETVRKQCRVHFCWGRFRLNNYSDWSRAGTSTGHKPRNLEHKLSSHSLKSTKSLKSNATSSTSNGSGSLPETSLDMDLRAAEVQYTRLCNSVCLSGKTSSGKKNITCGSITAQYAEN</sequence>
<feature type="transmembrane region" description="Helical" evidence="12">
    <location>
        <begin position="1191"/>
        <end position="1211"/>
    </location>
</feature>
<dbReference type="InterPro" id="IPR036445">
    <property type="entry name" value="GPCR_2_extracell_dom_sf"/>
</dbReference>
<dbReference type="PROSITE" id="PS50261">
    <property type="entry name" value="G_PROTEIN_RECEP_F2_4"/>
    <property type="match status" value="1"/>
</dbReference>
<feature type="compositionally biased region" description="Low complexity" evidence="11">
    <location>
        <begin position="285"/>
        <end position="578"/>
    </location>
</feature>
<evidence type="ECO:0000256" key="12">
    <source>
        <dbReference type="SAM" id="Phobius"/>
    </source>
</evidence>
<dbReference type="GO" id="GO:0007189">
    <property type="term" value="P:adenylate cyclase-activating G protein-coupled receptor signaling pathway"/>
    <property type="evidence" value="ECO:0007669"/>
    <property type="project" value="TreeGrafter"/>
</dbReference>
<feature type="transmembrane region" description="Helical" evidence="12">
    <location>
        <begin position="1261"/>
        <end position="1283"/>
    </location>
</feature>
<comment type="subcellular location">
    <subcellularLocation>
        <location evidence="1">Membrane</location>
        <topology evidence="1">Multi-pass membrane protein</topology>
    </subcellularLocation>
</comment>
<comment type="caution">
    <text evidence="16">The sequence shown here is derived from an EMBL/GenBank/DDBJ whole genome shotgun (WGS) entry which is preliminary data.</text>
</comment>
<dbReference type="Pfam" id="PF00002">
    <property type="entry name" value="7tm_2"/>
    <property type="match status" value="1"/>
</dbReference>
<dbReference type="InterPro" id="IPR000832">
    <property type="entry name" value="GPCR_2_secretin-like"/>
</dbReference>
<dbReference type="PROSITE" id="PS50221">
    <property type="entry name" value="GAIN_B"/>
    <property type="match status" value="1"/>
</dbReference>
<proteinExistence type="inferred from homology"/>
<feature type="region of interest" description="Disordered" evidence="11">
    <location>
        <begin position="633"/>
        <end position="654"/>
    </location>
</feature>
<evidence type="ECO:0000256" key="5">
    <source>
        <dbReference type="ARBA" id="ARBA00023040"/>
    </source>
</evidence>
<dbReference type="InterPro" id="IPR057244">
    <property type="entry name" value="GAIN_B"/>
</dbReference>
<dbReference type="Pfam" id="PF01825">
    <property type="entry name" value="GPS"/>
    <property type="match status" value="1"/>
</dbReference>
<evidence type="ECO:0000313" key="17">
    <source>
        <dbReference type="Proteomes" id="UP000827986"/>
    </source>
</evidence>
<feature type="transmembrane region" description="Helical" evidence="12">
    <location>
        <begin position="1349"/>
        <end position="1374"/>
    </location>
</feature>
<accession>A0A9D3WPM6</accession>
<dbReference type="PANTHER" id="PTHR12011">
    <property type="entry name" value="ADHESION G-PROTEIN COUPLED RECEPTOR"/>
    <property type="match status" value="1"/>
</dbReference>
<evidence type="ECO:0000256" key="8">
    <source>
        <dbReference type="ARBA" id="ARBA00023170"/>
    </source>
</evidence>
<feature type="domain" description="Pentraxin (PTX)" evidence="15">
    <location>
        <begin position="36"/>
        <end position="237"/>
    </location>
</feature>
<evidence type="ECO:0000256" key="1">
    <source>
        <dbReference type="ARBA" id="ARBA00004141"/>
    </source>
</evidence>
<dbReference type="SMART" id="SM00159">
    <property type="entry name" value="PTX"/>
    <property type="match status" value="1"/>
</dbReference>
<reference evidence="16" key="1">
    <citation type="submission" date="2021-09" db="EMBL/GenBank/DDBJ databases">
        <title>The genome of Mauremys mutica provides insights into the evolution of semi-aquatic lifestyle.</title>
        <authorList>
            <person name="Gong S."/>
            <person name="Gao Y."/>
        </authorList>
    </citation>
    <scope>NUCLEOTIDE SEQUENCE</scope>
    <source>
        <strain evidence="16">MM-2020</strain>
        <tissue evidence="16">Muscle</tissue>
    </source>
</reference>
<dbReference type="InterPro" id="IPR013320">
    <property type="entry name" value="ConA-like_dom_sf"/>
</dbReference>
<evidence type="ECO:0000256" key="7">
    <source>
        <dbReference type="ARBA" id="ARBA00023157"/>
    </source>
</evidence>
<keyword evidence="3 12" id="KW-0812">Transmembrane</keyword>
<feature type="transmembrane region" description="Helical" evidence="12">
    <location>
        <begin position="1217"/>
        <end position="1241"/>
    </location>
</feature>
<evidence type="ECO:0000313" key="16">
    <source>
        <dbReference type="EMBL" id="KAH1165664.1"/>
    </source>
</evidence>
<dbReference type="GO" id="GO:0004930">
    <property type="term" value="F:G protein-coupled receptor activity"/>
    <property type="evidence" value="ECO:0007669"/>
    <property type="project" value="UniProtKB-KW"/>
</dbReference>
<feature type="compositionally biased region" description="Low complexity" evidence="11">
    <location>
        <begin position="633"/>
        <end position="650"/>
    </location>
</feature>
<feature type="transmembrane region" description="Helical" evidence="12">
    <location>
        <begin position="1303"/>
        <end position="1329"/>
    </location>
</feature>
<dbReference type="Proteomes" id="UP000827986">
    <property type="component" value="Unassembled WGS sequence"/>
</dbReference>
<organism evidence="16 17">
    <name type="scientific">Mauremys mutica</name>
    <name type="common">yellowpond turtle</name>
    <dbReference type="NCBI Taxonomy" id="74926"/>
    <lineage>
        <taxon>Eukaryota</taxon>
        <taxon>Metazoa</taxon>
        <taxon>Chordata</taxon>
        <taxon>Craniata</taxon>
        <taxon>Vertebrata</taxon>
        <taxon>Euteleostomi</taxon>
        <taxon>Archelosauria</taxon>
        <taxon>Testudinata</taxon>
        <taxon>Testudines</taxon>
        <taxon>Cryptodira</taxon>
        <taxon>Durocryptodira</taxon>
        <taxon>Testudinoidea</taxon>
        <taxon>Geoemydidae</taxon>
        <taxon>Geoemydinae</taxon>
        <taxon>Mauremys</taxon>
    </lineage>
</organism>
<name>A0A9D3WPM6_9SAUR</name>
<dbReference type="SUPFAM" id="SSF49899">
    <property type="entry name" value="Concanavalin A-like lectins/glucanases"/>
    <property type="match status" value="1"/>
</dbReference>
<dbReference type="Gene3D" id="4.10.1240.10">
    <property type="entry name" value="GPCR, family 2, extracellular hormone receptor domain"/>
    <property type="match status" value="1"/>
</dbReference>
<feature type="transmembrane region" description="Helical" evidence="12">
    <location>
        <begin position="1380"/>
        <end position="1402"/>
    </location>
</feature>
<feature type="compositionally biased region" description="Polar residues" evidence="11">
    <location>
        <begin position="257"/>
        <end position="266"/>
    </location>
</feature>
<feature type="domain" description="G-protein coupled receptors family 2 profile 2" evidence="14">
    <location>
        <begin position="1155"/>
        <end position="1404"/>
    </location>
</feature>
<keyword evidence="4 12" id="KW-1133">Transmembrane helix</keyword>